<proteinExistence type="predicted"/>
<keyword evidence="5" id="KW-1185">Reference proteome</keyword>
<keyword evidence="1" id="KW-0175">Coiled coil</keyword>
<protein>
    <recommendedName>
        <fullName evidence="6">Zinc finger GRF-type domain-containing protein</fullName>
    </recommendedName>
</protein>
<keyword evidence="3" id="KW-0812">Transmembrane</keyword>
<keyword evidence="3" id="KW-1133">Transmembrane helix</keyword>
<accession>A0A0E0DQC5</accession>
<feature type="transmembrane region" description="Helical" evidence="3">
    <location>
        <begin position="154"/>
        <end position="173"/>
    </location>
</feature>
<name>A0A0E0DQC5_9ORYZ</name>
<dbReference type="EnsemblPlants" id="OMERI05G11620.1">
    <property type="protein sequence ID" value="OMERI05G11620.1"/>
    <property type="gene ID" value="OMERI05G11620"/>
</dbReference>
<feature type="compositionally biased region" description="Low complexity" evidence="2">
    <location>
        <begin position="1"/>
        <end position="18"/>
    </location>
</feature>
<feature type="region of interest" description="Disordered" evidence="2">
    <location>
        <begin position="1"/>
        <end position="23"/>
    </location>
</feature>
<reference evidence="4" key="1">
    <citation type="submission" date="2015-04" db="UniProtKB">
        <authorList>
            <consortium name="EnsemblPlants"/>
        </authorList>
    </citation>
    <scope>IDENTIFICATION</scope>
</reference>
<dbReference type="Proteomes" id="UP000008021">
    <property type="component" value="Chromosome 5"/>
</dbReference>
<evidence type="ECO:0000313" key="5">
    <source>
        <dbReference type="Proteomes" id="UP000008021"/>
    </source>
</evidence>
<feature type="coiled-coil region" evidence="1">
    <location>
        <begin position="87"/>
        <end position="131"/>
    </location>
</feature>
<evidence type="ECO:0000313" key="4">
    <source>
        <dbReference type="EnsemblPlants" id="OMERI05G11620.1"/>
    </source>
</evidence>
<feature type="transmembrane region" description="Helical" evidence="3">
    <location>
        <begin position="185"/>
        <end position="203"/>
    </location>
</feature>
<evidence type="ECO:0000256" key="3">
    <source>
        <dbReference type="SAM" id="Phobius"/>
    </source>
</evidence>
<evidence type="ECO:0000256" key="1">
    <source>
        <dbReference type="SAM" id="Coils"/>
    </source>
</evidence>
<reference evidence="4" key="2">
    <citation type="submission" date="2018-05" db="EMBL/GenBank/DDBJ databases">
        <title>OmerRS3 (Oryza meridionalis Reference Sequence Version 3).</title>
        <authorList>
            <person name="Zhang J."/>
            <person name="Kudrna D."/>
            <person name="Lee S."/>
            <person name="Talag J."/>
            <person name="Welchert J."/>
            <person name="Wing R.A."/>
        </authorList>
    </citation>
    <scope>NUCLEOTIDE SEQUENCE [LARGE SCALE GENOMIC DNA]</scope>
    <source>
        <strain evidence="4">cv. OR44</strain>
    </source>
</reference>
<evidence type="ECO:0008006" key="6">
    <source>
        <dbReference type="Google" id="ProtNLM"/>
    </source>
</evidence>
<sequence length="204" mass="22771">MASSRSEGSSASSRRTSPSPIPYRVGPLEYQPAVACRCGSKATRWISWSPDNLGHCYFKWFHLFTVAEWRLRFFCLGPTSSFLREVLNDLRDEVWKLKREKAELSAAVQERRSMESELDLARKELATSRNAVGEKEAIVGVLKDRNNRLELERFVMLLVVLGLVVVVVFAMLMDSHGGSMRIDPGVLAFLGGGGPPVFVFFAGS</sequence>
<keyword evidence="3" id="KW-0472">Membrane</keyword>
<dbReference type="AlphaFoldDB" id="A0A0E0DQC5"/>
<evidence type="ECO:0000256" key="2">
    <source>
        <dbReference type="SAM" id="MobiDB-lite"/>
    </source>
</evidence>
<organism evidence="4">
    <name type="scientific">Oryza meridionalis</name>
    <dbReference type="NCBI Taxonomy" id="40149"/>
    <lineage>
        <taxon>Eukaryota</taxon>
        <taxon>Viridiplantae</taxon>
        <taxon>Streptophyta</taxon>
        <taxon>Embryophyta</taxon>
        <taxon>Tracheophyta</taxon>
        <taxon>Spermatophyta</taxon>
        <taxon>Magnoliopsida</taxon>
        <taxon>Liliopsida</taxon>
        <taxon>Poales</taxon>
        <taxon>Poaceae</taxon>
        <taxon>BOP clade</taxon>
        <taxon>Oryzoideae</taxon>
        <taxon>Oryzeae</taxon>
        <taxon>Oryzinae</taxon>
        <taxon>Oryza</taxon>
    </lineage>
</organism>
<dbReference type="HOGENOM" id="CLU_088072_1_0_1"/>
<dbReference type="Gramene" id="OMERI05G11620.1">
    <property type="protein sequence ID" value="OMERI05G11620.1"/>
    <property type="gene ID" value="OMERI05G11620"/>
</dbReference>